<dbReference type="EMBL" id="LK932402">
    <property type="protein sequence ID" value="CDS87358.1"/>
    <property type="molecule type" value="Genomic_DNA"/>
</dbReference>
<gene>
    <name evidence="1" type="ORF">BN1097_630016</name>
</gene>
<reference evidence="1" key="1">
    <citation type="submission" date="2014-07" db="EMBL/GenBank/DDBJ databases">
        <authorList>
            <person name="Monot Marc"/>
        </authorList>
    </citation>
    <scope>NUCLEOTIDE SEQUENCE</scope>
    <source>
        <strain evidence="1">7032994</strain>
    </source>
</reference>
<name>A0A069A9I3_CLODI</name>
<dbReference type="AlphaFoldDB" id="A0A069A9I3"/>
<sequence>MDNIFKIEFFKYMFNFFFLLKIVDKVQHKNKKIDITIMYIVIS</sequence>
<organism evidence="1">
    <name type="scientific">Clostridioides difficile</name>
    <name type="common">Peptoclostridium difficile</name>
    <dbReference type="NCBI Taxonomy" id="1496"/>
    <lineage>
        <taxon>Bacteria</taxon>
        <taxon>Bacillati</taxon>
        <taxon>Bacillota</taxon>
        <taxon>Clostridia</taxon>
        <taxon>Peptostreptococcales</taxon>
        <taxon>Peptostreptococcaceae</taxon>
        <taxon>Clostridioides</taxon>
    </lineage>
</organism>
<proteinExistence type="predicted"/>
<protein>
    <submittedName>
        <fullName evidence="1">Uncharacterized protein</fullName>
    </submittedName>
</protein>
<evidence type="ECO:0000313" key="1">
    <source>
        <dbReference type="EMBL" id="CDS87358.1"/>
    </source>
</evidence>
<accession>A0A069A9I3</accession>